<dbReference type="AlphaFoldDB" id="G8LXW5"/>
<dbReference type="EMBL" id="CP003065">
    <property type="protein sequence ID" value="AEV68868.1"/>
    <property type="molecule type" value="Genomic_DNA"/>
</dbReference>
<evidence type="ECO:0000259" key="3">
    <source>
        <dbReference type="Pfam" id="PF13240"/>
    </source>
</evidence>
<name>G8LXW5_ACECE</name>
<dbReference type="InterPro" id="IPR026870">
    <property type="entry name" value="Zinc_ribbon_dom"/>
</dbReference>
<sequence length="236" mass="25718">MNNFGEEKAVCNFCGEEISPDAKRCPYCGSILSRERNLSNDEVKNDGFYDDGSTTESTSSYNSKGLSDNYINTDISAKDFINEEKINDEMNKGGLFDANDNTLGEEKMNVQAKAEGFIESGTQMPQQEQIAVQRPAVNNNIRPQRPTMINTPAVRAYEKPSLSNAMKVFLTSVSNAIPGLGQLVGVITAIVFMNSEGDTDKRSFGVALMVNSIIVFVIWAIFCCVVGLLIPGNSGI</sequence>
<keyword evidence="2" id="KW-0472">Membrane</keyword>
<dbReference type="STRING" id="720554.Clocl_2281"/>
<protein>
    <recommendedName>
        <fullName evidence="3">Zinc-ribbon domain-containing protein</fullName>
    </recommendedName>
</protein>
<reference evidence="5" key="1">
    <citation type="submission" date="2011-12" db="EMBL/GenBank/DDBJ databases">
        <title>Complete sequence of Clostridium clariflavum DSM 19732.</title>
        <authorList>
            <consortium name="US DOE Joint Genome Institute"/>
            <person name="Lucas S."/>
            <person name="Han J."/>
            <person name="Lapidus A."/>
            <person name="Cheng J.-F."/>
            <person name="Goodwin L."/>
            <person name="Pitluck S."/>
            <person name="Peters L."/>
            <person name="Teshima H."/>
            <person name="Detter J.C."/>
            <person name="Han C."/>
            <person name="Tapia R."/>
            <person name="Land M."/>
            <person name="Hauser L."/>
            <person name="Kyrpides N."/>
            <person name="Ivanova N."/>
            <person name="Pagani I."/>
            <person name="Kitzmiller T."/>
            <person name="Lynd L."/>
            <person name="Izquierdo J."/>
            <person name="Woyke T."/>
        </authorList>
    </citation>
    <scope>NUCLEOTIDE SEQUENCE [LARGE SCALE GENOMIC DNA]</scope>
    <source>
        <strain evidence="5">DSM 19732 / NBRC 101661 / EBR45</strain>
    </source>
</reference>
<gene>
    <name evidence="4" type="ordered locus">Clocl_2281</name>
</gene>
<keyword evidence="2" id="KW-1133">Transmembrane helix</keyword>
<reference evidence="4 5" key="2">
    <citation type="journal article" date="2012" name="Stand. Genomic Sci.">
        <title>Complete Genome Sequence of Clostridium clariflavum DSM 19732.</title>
        <authorList>
            <person name="Izquierdo J.A."/>
            <person name="Goodwin L."/>
            <person name="Davenport K.W."/>
            <person name="Teshima H."/>
            <person name="Bruce D."/>
            <person name="Detter C."/>
            <person name="Tapia R."/>
            <person name="Han S."/>
            <person name="Land M."/>
            <person name="Hauser L."/>
            <person name="Jeffries C.D."/>
            <person name="Han J."/>
            <person name="Pitluck S."/>
            <person name="Nolan M."/>
            <person name="Chen A."/>
            <person name="Huntemann M."/>
            <person name="Mavromatis K."/>
            <person name="Mikhailova N."/>
            <person name="Liolios K."/>
            <person name="Woyke T."/>
            <person name="Lynd L.R."/>
        </authorList>
    </citation>
    <scope>NUCLEOTIDE SEQUENCE [LARGE SCALE GENOMIC DNA]</scope>
    <source>
        <strain evidence="5">DSM 19732 / NBRC 101661 / EBR45</strain>
    </source>
</reference>
<dbReference type="HOGENOM" id="CLU_1213112_0_0_9"/>
<evidence type="ECO:0000313" key="5">
    <source>
        <dbReference type="Proteomes" id="UP000005435"/>
    </source>
</evidence>
<feature type="transmembrane region" description="Helical" evidence="2">
    <location>
        <begin position="204"/>
        <end position="230"/>
    </location>
</feature>
<keyword evidence="5" id="KW-1185">Reference proteome</keyword>
<dbReference type="Pfam" id="PF13240">
    <property type="entry name" value="Zn_Ribbon_1"/>
    <property type="match status" value="1"/>
</dbReference>
<accession>G8LXW5</accession>
<dbReference type="eggNOG" id="ENOG50338XD">
    <property type="taxonomic scope" value="Bacteria"/>
</dbReference>
<proteinExistence type="predicted"/>
<evidence type="ECO:0000256" key="1">
    <source>
        <dbReference type="SAM" id="MobiDB-lite"/>
    </source>
</evidence>
<dbReference type="KEGG" id="ccl:Clocl_2281"/>
<evidence type="ECO:0000313" key="4">
    <source>
        <dbReference type="EMBL" id="AEV68868.1"/>
    </source>
</evidence>
<feature type="compositionally biased region" description="Polar residues" evidence="1">
    <location>
        <begin position="52"/>
        <end position="66"/>
    </location>
</feature>
<feature type="region of interest" description="Disordered" evidence="1">
    <location>
        <begin position="41"/>
        <end position="66"/>
    </location>
</feature>
<feature type="domain" description="Zinc-ribbon" evidence="3">
    <location>
        <begin position="11"/>
        <end position="31"/>
    </location>
</feature>
<dbReference type="RefSeq" id="WP_014255447.1">
    <property type="nucleotide sequence ID" value="NC_016627.1"/>
</dbReference>
<evidence type="ECO:0000256" key="2">
    <source>
        <dbReference type="SAM" id="Phobius"/>
    </source>
</evidence>
<keyword evidence="2" id="KW-0812">Transmembrane</keyword>
<dbReference type="Proteomes" id="UP000005435">
    <property type="component" value="Chromosome"/>
</dbReference>
<organism evidence="4 5">
    <name type="scientific">Acetivibrio clariflavus (strain DSM 19732 / NBRC 101661 / EBR45)</name>
    <name type="common">Clostridium clariflavum</name>
    <dbReference type="NCBI Taxonomy" id="720554"/>
    <lineage>
        <taxon>Bacteria</taxon>
        <taxon>Bacillati</taxon>
        <taxon>Bacillota</taxon>
        <taxon>Clostridia</taxon>
        <taxon>Eubacteriales</taxon>
        <taxon>Oscillospiraceae</taxon>
        <taxon>Acetivibrio</taxon>
    </lineage>
</organism>
<feature type="transmembrane region" description="Helical" evidence="2">
    <location>
        <begin position="168"/>
        <end position="192"/>
    </location>
</feature>